<evidence type="ECO:0000259" key="8">
    <source>
        <dbReference type="Pfam" id="PF25145"/>
    </source>
</evidence>
<evidence type="ECO:0000259" key="6">
    <source>
        <dbReference type="Pfam" id="PF01957"/>
    </source>
</evidence>
<dbReference type="SUPFAM" id="SSF141322">
    <property type="entry name" value="NfeD domain-like"/>
    <property type="match status" value="1"/>
</dbReference>
<comment type="subcellular location">
    <subcellularLocation>
        <location evidence="1">Membrane</location>
        <topology evidence="1">Multi-pass membrane protein</topology>
    </subcellularLocation>
</comment>
<feature type="domain" description="NfeD integral membrane" evidence="7">
    <location>
        <begin position="240"/>
        <end position="361"/>
    </location>
</feature>
<evidence type="ECO:0000256" key="1">
    <source>
        <dbReference type="ARBA" id="ARBA00004141"/>
    </source>
</evidence>
<keyword evidence="2 5" id="KW-0812">Transmembrane</keyword>
<keyword evidence="3 5" id="KW-1133">Transmembrane helix</keyword>
<dbReference type="Proteomes" id="UP000029859">
    <property type="component" value="Unassembled WGS sequence"/>
</dbReference>
<dbReference type="AlphaFoldDB" id="A0A099T1E8"/>
<protein>
    <submittedName>
        <fullName evidence="9">Nodulation protein NfeD</fullName>
    </submittedName>
</protein>
<organism evidence="9 10">
    <name type="scientific">Methanococcoides methylutens</name>
    <dbReference type="NCBI Taxonomy" id="2226"/>
    <lineage>
        <taxon>Archaea</taxon>
        <taxon>Methanobacteriati</taxon>
        <taxon>Methanobacteriota</taxon>
        <taxon>Stenosarchaea group</taxon>
        <taxon>Methanomicrobia</taxon>
        <taxon>Methanosarcinales</taxon>
        <taxon>Methanosarcinaceae</taxon>
        <taxon>Methanococcoides</taxon>
    </lineage>
</organism>
<dbReference type="InterPro" id="IPR056738">
    <property type="entry name" value="NfeD1b_N"/>
</dbReference>
<reference evidence="9 10" key="1">
    <citation type="submission" date="2014-09" db="EMBL/GenBank/DDBJ databases">
        <title>Draft genome sequence of an obligately methylotrophic methanogen, Methanococcoides methylutens, isolated from marine sediment.</title>
        <authorList>
            <person name="Guan Y."/>
            <person name="Ngugi D.K."/>
            <person name="Blom J."/>
            <person name="Ali S."/>
            <person name="Ferry J.G."/>
            <person name="Stingl U."/>
        </authorList>
    </citation>
    <scope>NUCLEOTIDE SEQUENCE [LARGE SCALE GENOMIC DNA]</scope>
    <source>
        <strain evidence="9 10">DSM 2657</strain>
    </source>
</reference>
<dbReference type="RefSeq" id="WP_052402677.1">
    <property type="nucleotide sequence ID" value="NZ_CAAGSM010000002.1"/>
</dbReference>
<evidence type="ECO:0000313" key="9">
    <source>
        <dbReference type="EMBL" id="KGK98972.1"/>
    </source>
</evidence>
<accession>A0A099T1E8</accession>
<dbReference type="GO" id="GO:0016020">
    <property type="term" value="C:membrane"/>
    <property type="evidence" value="ECO:0007669"/>
    <property type="project" value="UniProtKB-SubCell"/>
</dbReference>
<evidence type="ECO:0000256" key="5">
    <source>
        <dbReference type="SAM" id="Phobius"/>
    </source>
</evidence>
<dbReference type="Pfam" id="PF24961">
    <property type="entry name" value="NfeD_membrane"/>
    <property type="match status" value="1"/>
</dbReference>
<dbReference type="Gene3D" id="3.90.226.10">
    <property type="entry name" value="2-enoyl-CoA Hydratase, Chain A, domain 1"/>
    <property type="match status" value="1"/>
</dbReference>
<keyword evidence="4 5" id="KW-0472">Membrane</keyword>
<dbReference type="PANTHER" id="PTHR33507">
    <property type="entry name" value="INNER MEMBRANE PROTEIN YBBJ"/>
    <property type="match status" value="1"/>
</dbReference>
<feature type="domain" description="NfeD-like C-terminal" evidence="6">
    <location>
        <begin position="383"/>
        <end position="432"/>
    </location>
</feature>
<dbReference type="SUPFAM" id="SSF52096">
    <property type="entry name" value="ClpP/crotonase"/>
    <property type="match status" value="1"/>
</dbReference>
<dbReference type="Gene3D" id="2.40.50.140">
    <property type="entry name" value="Nucleic acid-binding proteins"/>
    <property type="match status" value="1"/>
</dbReference>
<dbReference type="EMBL" id="JRHO01000009">
    <property type="protein sequence ID" value="KGK98972.1"/>
    <property type="molecule type" value="Genomic_DNA"/>
</dbReference>
<feature type="domain" description="NfeD1b N-terminal" evidence="8">
    <location>
        <begin position="38"/>
        <end position="203"/>
    </location>
</feature>
<keyword evidence="10" id="KW-1185">Reference proteome</keyword>
<dbReference type="InterPro" id="IPR029045">
    <property type="entry name" value="ClpP/crotonase-like_dom_sf"/>
</dbReference>
<dbReference type="InterPro" id="IPR012340">
    <property type="entry name" value="NA-bd_OB-fold"/>
</dbReference>
<feature type="transmembrane region" description="Helical" evidence="5">
    <location>
        <begin position="282"/>
        <end position="299"/>
    </location>
</feature>
<evidence type="ECO:0000256" key="2">
    <source>
        <dbReference type="ARBA" id="ARBA00022692"/>
    </source>
</evidence>
<comment type="caution">
    <text evidence="9">The sequence shown here is derived from an EMBL/GenBank/DDBJ whole genome shotgun (WGS) entry which is preliminary data.</text>
</comment>
<dbReference type="PANTHER" id="PTHR33507:SF4">
    <property type="entry name" value="NODULATION COMPETITIVENESS PROTEIN NFED"/>
    <property type="match status" value="1"/>
</dbReference>
<dbReference type="Pfam" id="PF25145">
    <property type="entry name" value="NfeD1b_N"/>
    <property type="match status" value="1"/>
</dbReference>
<feature type="transmembrane region" description="Helical" evidence="5">
    <location>
        <begin position="231"/>
        <end position="253"/>
    </location>
</feature>
<evidence type="ECO:0000313" key="10">
    <source>
        <dbReference type="Proteomes" id="UP000029859"/>
    </source>
</evidence>
<dbReference type="CDD" id="cd07020">
    <property type="entry name" value="Clp_protease_NfeD_1"/>
    <property type="match status" value="1"/>
</dbReference>
<gene>
    <name evidence="9" type="ORF">LI82_02725</name>
</gene>
<dbReference type="OrthoDB" id="28112at2157"/>
<dbReference type="InterPro" id="IPR056739">
    <property type="entry name" value="NfeD_membrane"/>
</dbReference>
<evidence type="ECO:0000259" key="7">
    <source>
        <dbReference type="Pfam" id="PF24961"/>
    </source>
</evidence>
<dbReference type="InterPro" id="IPR052165">
    <property type="entry name" value="Membrane_assoc_protease"/>
</dbReference>
<dbReference type="InterPro" id="IPR002810">
    <property type="entry name" value="NfeD-like_C"/>
</dbReference>
<dbReference type="Pfam" id="PF01957">
    <property type="entry name" value="NfeD"/>
    <property type="match status" value="1"/>
</dbReference>
<sequence>MLKKPSPLIPFLFLALILLLLSPACASAEDKVLVLELSDSITPVSDDLVVDALLVAEQEGYEALVITLNTPGGGVDETLRIIEAIDQSEVPVIGYVYPGGTKAWSAGTLILLGTDVAAMAPFTVIGSAQPVTVSTGGVEPVEDDKIVNALVALAKEKANQHGRNETAAEKFITENLNLNAEEALETGVIEYVATDVEDLLEQVDGETIKSKELNTSGATIDTYVPNLRLSFMNIISDPVISSLLIMLGIYGIVIGISNPGAGAEIFGVVAISLGLIGTGFDVNIAAIFLIILGVILFVLELQAPGVGIFGISGLICLIAGSIFLVPTDFPRWYTPADVQQTMIIAIVTPTIVMGLLFVFVFYKVLEVRHRKPVIGEEPTGDLAEALDKIDAGSKGFVRYKGEYWKARSEDDLEEGDTVMITDKKGPLLFVKKSE</sequence>
<name>A0A099T1E8_METMT</name>
<proteinExistence type="predicted"/>
<feature type="transmembrane region" description="Helical" evidence="5">
    <location>
        <begin position="306"/>
        <end position="326"/>
    </location>
</feature>
<evidence type="ECO:0000256" key="3">
    <source>
        <dbReference type="ARBA" id="ARBA00022989"/>
    </source>
</evidence>
<evidence type="ECO:0000256" key="4">
    <source>
        <dbReference type="ARBA" id="ARBA00023136"/>
    </source>
</evidence>
<feature type="transmembrane region" description="Helical" evidence="5">
    <location>
        <begin position="338"/>
        <end position="362"/>
    </location>
</feature>